<feature type="chain" id="PRO_5035922675" evidence="1">
    <location>
        <begin position="21"/>
        <end position="88"/>
    </location>
</feature>
<organism evidence="2 3">
    <name type="scientific">Caenorhabditis bovis</name>
    <dbReference type="NCBI Taxonomy" id="2654633"/>
    <lineage>
        <taxon>Eukaryota</taxon>
        <taxon>Metazoa</taxon>
        <taxon>Ecdysozoa</taxon>
        <taxon>Nematoda</taxon>
        <taxon>Chromadorea</taxon>
        <taxon>Rhabditida</taxon>
        <taxon>Rhabditina</taxon>
        <taxon>Rhabditomorpha</taxon>
        <taxon>Rhabditoidea</taxon>
        <taxon>Rhabditidae</taxon>
        <taxon>Peloderinae</taxon>
        <taxon>Caenorhabditis</taxon>
    </lineage>
</organism>
<dbReference type="Proteomes" id="UP000494206">
    <property type="component" value="Unassembled WGS sequence"/>
</dbReference>
<reference evidence="2 3" key="1">
    <citation type="submission" date="2020-04" db="EMBL/GenBank/DDBJ databases">
        <authorList>
            <person name="Laetsch R D."/>
            <person name="Stevens L."/>
            <person name="Kumar S."/>
            <person name="Blaxter L. M."/>
        </authorList>
    </citation>
    <scope>NUCLEOTIDE SEQUENCE [LARGE SCALE GENOMIC DNA]</scope>
</reference>
<sequence length="88" mass="10086">MSFQLTLLSMFLLLIAIVIGRPQDSQESKIAEQDQEYDKFIAELEPYLNENGIYDAAQQMPVKAMEKRWANQVRFGKPASWASSVRFG</sequence>
<dbReference type="OrthoDB" id="5855638at2759"/>
<protein>
    <submittedName>
        <fullName evidence="2">Uncharacterized protein</fullName>
    </submittedName>
</protein>
<evidence type="ECO:0000256" key="1">
    <source>
        <dbReference type="SAM" id="SignalP"/>
    </source>
</evidence>
<evidence type="ECO:0000313" key="3">
    <source>
        <dbReference type="Proteomes" id="UP000494206"/>
    </source>
</evidence>
<proteinExistence type="predicted"/>
<keyword evidence="3" id="KW-1185">Reference proteome</keyword>
<name>A0A8S1FCM5_9PELO</name>
<comment type="caution">
    <text evidence="2">The sequence shown here is derived from an EMBL/GenBank/DDBJ whole genome shotgun (WGS) entry which is preliminary data.</text>
</comment>
<keyword evidence="1" id="KW-0732">Signal</keyword>
<dbReference type="AlphaFoldDB" id="A0A8S1FCM5"/>
<dbReference type="EMBL" id="CADEPM010000010">
    <property type="protein sequence ID" value="CAB3410184.1"/>
    <property type="molecule type" value="Genomic_DNA"/>
</dbReference>
<feature type="signal peptide" evidence="1">
    <location>
        <begin position="1"/>
        <end position="20"/>
    </location>
</feature>
<gene>
    <name evidence="2" type="ORF">CBOVIS_LOCUS11742</name>
</gene>
<evidence type="ECO:0000313" key="2">
    <source>
        <dbReference type="EMBL" id="CAB3410184.1"/>
    </source>
</evidence>
<accession>A0A8S1FCM5</accession>